<evidence type="ECO:0000313" key="1">
    <source>
        <dbReference type="EMBL" id="NEV67055.1"/>
    </source>
</evidence>
<reference evidence="1" key="1">
    <citation type="submission" date="2014-11" db="EMBL/GenBank/DDBJ databases">
        <authorList>
            <person name="Malar M.C."/>
            <person name="Sen D."/>
            <person name="Tripathy S."/>
        </authorList>
    </citation>
    <scope>NUCLEOTIDE SEQUENCE</scope>
    <source>
        <strain evidence="1">BDU141951</strain>
    </source>
</reference>
<reference evidence="1" key="2">
    <citation type="journal article" date="2015" name="Genome Announc.">
        <title>Draft Genome Sequence of Filamentous Marine Cyanobacterium Lyngbya confervoides Strain BDU141951.</title>
        <authorList>
            <person name="Chandrababunaidu M.M."/>
            <person name="Sen D."/>
            <person name="Tripathy S."/>
        </authorList>
    </citation>
    <scope>NUCLEOTIDE SEQUENCE</scope>
    <source>
        <strain evidence="1">BDU141951</strain>
    </source>
</reference>
<organism evidence="1">
    <name type="scientific">Lyngbya confervoides BDU141951</name>
    <dbReference type="NCBI Taxonomy" id="1574623"/>
    <lineage>
        <taxon>Bacteria</taxon>
        <taxon>Bacillati</taxon>
        <taxon>Cyanobacteriota</taxon>
        <taxon>Cyanophyceae</taxon>
        <taxon>Oscillatoriophycideae</taxon>
        <taxon>Oscillatoriales</taxon>
        <taxon>Microcoleaceae</taxon>
        <taxon>Lyngbya</taxon>
    </lineage>
</organism>
<protein>
    <submittedName>
        <fullName evidence="1">Uncharacterized protein</fullName>
    </submittedName>
</protein>
<dbReference type="AlphaFoldDB" id="A0A0C1YEQ7"/>
<accession>A0A0C1YEQ7</accession>
<dbReference type="EMBL" id="JTHE02000003">
    <property type="protein sequence ID" value="NEV67055.1"/>
    <property type="molecule type" value="Genomic_DNA"/>
</dbReference>
<gene>
    <name evidence="1" type="ORF">QQ91_007975</name>
</gene>
<name>A0A0C1YEQ7_9CYAN</name>
<reference evidence="1" key="3">
    <citation type="submission" date="2020-02" db="EMBL/GenBank/DDBJ databases">
        <authorList>
            <person name="Sarangi A.N."/>
            <person name="Ghosh S."/>
            <person name="Mukherjee M."/>
            <person name="Tripathy S."/>
        </authorList>
    </citation>
    <scope>NUCLEOTIDE SEQUENCE</scope>
    <source>
        <strain evidence="1">BDU141951</strain>
    </source>
</reference>
<sequence>MPHPAPSKVYENLQKLATADTAQSAEYRQDAVEVLADLDVDVDVRQEIADRLDDANHLMTLNNVDGEDSY</sequence>
<comment type="caution">
    <text evidence="1">The sequence shown here is derived from an EMBL/GenBank/DDBJ whole genome shotgun (WGS) entry which is preliminary data.</text>
</comment>
<proteinExistence type="predicted"/>